<dbReference type="InterPro" id="IPR040079">
    <property type="entry name" value="Glutathione_S-Trfase"/>
</dbReference>
<evidence type="ECO:0000313" key="6">
    <source>
        <dbReference type="Proteomes" id="UP001642540"/>
    </source>
</evidence>
<reference evidence="5 6" key="1">
    <citation type="submission" date="2024-08" db="EMBL/GenBank/DDBJ databases">
        <authorList>
            <person name="Cucini C."/>
            <person name="Frati F."/>
        </authorList>
    </citation>
    <scope>NUCLEOTIDE SEQUENCE [LARGE SCALE GENOMIC DNA]</scope>
</reference>
<dbReference type="InterPro" id="IPR050931">
    <property type="entry name" value="Mito_Protein_Transport_Metaxin"/>
</dbReference>
<dbReference type="Pfam" id="PF17171">
    <property type="entry name" value="GST_C_6"/>
    <property type="match status" value="1"/>
</dbReference>
<dbReference type="InterPro" id="IPR036282">
    <property type="entry name" value="Glutathione-S-Trfase_C_sf"/>
</dbReference>
<keyword evidence="6" id="KW-1185">Reference proteome</keyword>
<dbReference type="Proteomes" id="UP001642540">
    <property type="component" value="Unassembled WGS sequence"/>
</dbReference>
<feature type="domain" description="Thioredoxin-like fold" evidence="4">
    <location>
        <begin position="73"/>
        <end position="164"/>
    </location>
</feature>
<feature type="transmembrane region" description="Helical" evidence="2">
    <location>
        <begin position="15"/>
        <end position="40"/>
    </location>
</feature>
<evidence type="ECO:0008006" key="7">
    <source>
        <dbReference type="Google" id="ProtNLM"/>
    </source>
</evidence>
<dbReference type="InterPro" id="IPR033468">
    <property type="entry name" value="Metaxin_GST"/>
</dbReference>
<dbReference type="SFLD" id="SFLDG01180">
    <property type="entry name" value="SUF1"/>
    <property type="match status" value="1"/>
</dbReference>
<keyword evidence="2" id="KW-0812">Transmembrane</keyword>
<dbReference type="EMBL" id="CAXLJM020000028">
    <property type="protein sequence ID" value="CAL8096531.1"/>
    <property type="molecule type" value="Genomic_DNA"/>
</dbReference>
<feature type="domain" description="Metaxin glutathione S-transferase" evidence="3">
    <location>
        <begin position="219"/>
        <end position="281"/>
    </location>
</feature>
<comment type="caution">
    <text evidence="5">The sequence shown here is derived from an EMBL/GenBank/DDBJ whole genome shotgun (WGS) entry which is preliminary data.</text>
</comment>
<keyword evidence="2" id="KW-1133">Transmembrane helix</keyword>
<comment type="similarity">
    <text evidence="1">Belongs to the FAX family.</text>
</comment>
<dbReference type="SFLD" id="SFLDG01200">
    <property type="entry name" value="SUF1.1"/>
    <property type="match status" value="1"/>
</dbReference>
<proteinExistence type="inferred from homology"/>
<name>A0ABP1QB12_9HEXA</name>
<dbReference type="SUPFAM" id="SSF52833">
    <property type="entry name" value="Thioredoxin-like"/>
    <property type="match status" value="1"/>
</dbReference>
<dbReference type="Gene3D" id="1.20.1050.10">
    <property type="match status" value="1"/>
</dbReference>
<dbReference type="InterPro" id="IPR036249">
    <property type="entry name" value="Thioredoxin-like_sf"/>
</dbReference>
<sequence>MEKFKELVSPQIRDYVAATVVTVGGFVVVTKVSGAVIRWISAKCVERRWKNTPKDVVILHRIPPAIAAPNASPFVIKLETYLRMTNIPYEIDLGDGMGPKGKTPWITLNGQHVSDSQLCIEFLAKKFEKRVGNYSDEERAIGTMARLMMDEHFYWGLLMWRYVYSLPKGLGPDKIFSIPLPTFAFKLLLYLYVRRMIFISSWFQGIARHSEDDIVQIISDDLRALSKVLGNKKFILGDEPCEDDCAIFGELAQALWCMPGSPYEELLNGELQNLKEYCLRMKTIYWPDWENCIAQPRK</sequence>
<evidence type="ECO:0000256" key="1">
    <source>
        <dbReference type="ARBA" id="ARBA00006475"/>
    </source>
</evidence>
<evidence type="ECO:0000259" key="3">
    <source>
        <dbReference type="Pfam" id="PF17171"/>
    </source>
</evidence>
<dbReference type="PANTHER" id="PTHR12289:SF41">
    <property type="entry name" value="FAILED AXON CONNECTIONS-RELATED"/>
    <property type="match status" value="1"/>
</dbReference>
<accession>A0ABP1QB12</accession>
<organism evidence="5 6">
    <name type="scientific">Orchesella dallaii</name>
    <dbReference type="NCBI Taxonomy" id="48710"/>
    <lineage>
        <taxon>Eukaryota</taxon>
        <taxon>Metazoa</taxon>
        <taxon>Ecdysozoa</taxon>
        <taxon>Arthropoda</taxon>
        <taxon>Hexapoda</taxon>
        <taxon>Collembola</taxon>
        <taxon>Entomobryomorpha</taxon>
        <taxon>Entomobryoidea</taxon>
        <taxon>Orchesellidae</taxon>
        <taxon>Orchesellinae</taxon>
        <taxon>Orchesella</taxon>
    </lineage>
</organism>
<evidence type="ECO:0000313" key="5">
    <source>
        <dbReference type="EMBL" id="CAL8096531.1"/>
    </source>
</evidence>
<protein>
    <recommendedName>
        <fullName evidence="7">Failed axon connections</fullName>
    </recommendedName>
</protein>
<dbReference type="PANTHER" id="PTHR12289">
    <property type="entry name" value="METAXIN RELATED"/>
    <property type="match status" value="1"/>
</dbReference>
<evidence type="ECO:0000259" key="4">
    <source>
        <dbReference type="Pfam" id="PF17172"/>
    </source>
</evidence>
<dbReference type="InterPro" id="IPR026928">
    <property type="entry name" value="FAX/IsoI-like"/>
</dbReference>
<keyword evidence="2" id="KW-0472">Membrane</keyword>
<dbReference type="SUPFAM" id="SSF47616">
    <property type="entry name" value="GST C-terminal domain-like"/>
    <property type="match status" value="1"/>
</dbReference>
<dbReference type="CDD" id="cd03193">
    <property type="entry name" value="GST_C_Metaxin"/>
    <property type="match status" value="1"/>
</dbReference>
<gene>
    <name evidence="5" type="ORF">ODALV1_LOCUS9386</name>
</gene>
<dbReference type="InterPro" id="IPR012336">
    <property type="entry name" value="Thioredoxin-like_fold"/>
</dbReference>
<dbReference type="Pfam" id="PF17172">
    <property type="entry name" value="GST_N_4"/>
    <property type="match status" value="1"/>
</dbReference>
<dbReference type="SFLD" id="SFLDS00019">
    <property type="entry name" value="Glutathione_Transferase_(cytos"/>
    <property type="match status" value="1"/>
</dbReference>
<evidence type="ECO:0000256" key="2">
    <source>
        <dbReference type="SAM" id="Phobius"/>
    </source>
</evidence>